<organism evidence="2 3">
    <name type="scientific">Streptomyces shenzhenensis</name>
    <dbReference type="NCBI Taxonomy" id="943815"/>
    <lineage>
        <taxon>Bacteria</taxon>
        <taxon>Bacillati</taxon>
        <taxon>Actinomycetota</taxon>
        <taxon>Actinomycetes</taxon>
        <taxon>Kitasatosporales</taxon>
        <taxon>Streptomycetaceae</taxon>
        <taxon>Streptomyces</taxon>
    </lineage>
</organism>
<evidence type="ECO:0000313" key="3">
    <source>
        <dbReference type="Proteomes" id="UP000270471"/>
    </source>
</evidence>
<dbReference type="SUPFAM" id="SSF51556">
    <property type="entry name" value="Metallo-dependent hydrolases"/>
    <property type="match status" value="1"/>
</dbReference>
<dbReference type="InterPro" id="IPR052358">
    <property type="entry name" value="Aro_Compnd_Degr_Hydrolases"/>
</dbReference>
<evidence type="ECO:0000259" key="1">
    <source>
        <dbReference type="Pfam" id="PF04909"/>
    </source>
</evidence>
<dbReference type="Proteomes" id="UP000270471">
    <property type="component" value="Unassembled WGS sequence"/>
</dbReference>
<gene>
    <name evidence="2" type="ORF">CTZ28_45720</name>
</gene>
<keyword evidence="2" id="KW-0378">Hydrolase</keyword>
<dbReference type="InterPro" id="IPR032466">
    <property type="entry name" value="Metal_Hydrolase"/>
</dbReference>
<dbReference type="OrthoDB" id="5450317at2"/>
<dbReference type="PANTHER" id="PTHR35563">
    <property type="entry name" value="BARREL METAL-DEPENDENT HYDROLASE, PUTATIVE (AFU_ORTHOLOGUE AFUA_1G16240)-RELATED"/>
    <property type="match status" value="1"/>
</dbReference>
<dbReference type="Gene3D" id="3.20.20.140">
    <property type="entry name" value="Metal-dependent hydrolases"/>
    <property type="match status" value="1"/>
</dbReference>
<dbReference type="EMBL" id="PENI01000071">
    <property type="protein sequence ID" value="RMB79408.1"/>
    <property type="molecule type" value="Genomic_DNA"/>
</dbReference>
<proteinExistence type="predicted"/>
<dbReference type="AlphaFoldDB" id="A0A3M0HTK0"/>
<evidence type="ECO:0000313" key="2">
    <source>
        <dbReference type="EMBL" id="RMB79408.1"/>
    </source>
</evidence>
<dbReference type="GO" id="GO:0016787">
    <property type="term" value="F:hydrolase activity"/>
    <property type="evidence" value="ECO:0007669"/>
    <property type="project" value="UniProtKB-KW"/>
</dbReference>
<dbReference type="InterPro" id="IPR006680">
    <property type="entry name" value="Amidohydro-rel"/>
</dbReference>
<reference evidence="2 3" key="1">
    <citation type="submission" date="2017-11" db="EMBL/GenBank/DDBJ databases">
        <title>Draft genome of actinobacteria isolated from guarana (Paullinia cupana (Mart.) Ducke.</title>
        <authorList>
            <person name="Siqueira K.A."/>
            <person name="Liotti R.G."/>
            <person name="Mendes T.A.O."/>
            <person name="Soares M.A."/>
        </authorList>
    </citation>
    <scope>NUCLEOTIDE SEQUENCE [LARGE SCALE GENOMIC DNA]</scope>
    <source>
        <strain evidence="2 3">193</strain>
    </source>
</reference>
<protein>
    <submittedName>
        <fullName evidence="2">2-pyrone-4,6-dicarboxylate hydrolase</fullName>
    </submittedName>
</protein>
<dbReference type="RefSeq" id="WP_121895915.1">
    <property type="nucleotide sequence ID" value="NZ_PENI01000071.1"/>
</dbReference>
<name>A0A3M0HTK0_9ACTN</name>
<feature type="domain" description="Amidohydrolase-related" evidence="1">
    <location>
        <begin position="21"/>
        <end position="263"/>
    </location>
</feature>
<accession>A0A3M0HTK0</accession>
<comment type="caution">
    <text evidence="2">The sequence shown here is derived from an EMBL/GenBank/DDBJ whole genome shotgun (WGS) entry which is preliminary data.</text>
</comment>
<dbReference type="PANTHER" id="PTHR35563:SF2">
    <property type="entry name" value="BARREL METAL-DEPENDENT HYDROLASE, PUTATIVE (AFU_ORTHOLOGUE AFUA_1G16240)-RELATED"/>
    <property type="match status" value="1"/>
</dbReference>
<dbReference type="Pfam" id="PF04909">
    <property type="entry name" value="Amidohydro_2"/>
    <property type="match status" value="1"/>
</dbReference>
<keyword evidence="3" id="KW-1185">Reference proteome</keyword>
<sequence>MRPSRHGATDENARTQHPVFDAHLHIIDSRFPLIENDGYLPPAFTVDQYRERVSGLGVRGGAVVSGSFQGFDQSYLRDALARLGPTYVGVTQVPATITDEEIVDLAAAGVRAVRFNVRRGGSASLDELDRLARRVHEVAGWHSELYIDARALPDLAGTLAALPAVSIDHLGLHRDGLPYLLNLVEQGVKVKATGFGRVELDPAEVMTAIVRADPAALMVGTDLPSTRARRPFADEDFALITENVGEEHLDAVLWGNAAAFYQLPRSLRKPGAMPDS</sequence>